<protein>
    <submittedName>
        <fullName evidence="1">Uncharacterized protein</fullName>
    </submittedName>
</protein>
<proteinExistence type="predicted"/>
<evidence type="ECO:0000313" key="2">
    <source>
        <dbReference type="Proteomes" id="UP001149954"/>
    </source>
</evidence>
<evidence type="ECO:0000313" key="1">
    <source>
        <dbReference type="EMBL" id="KAJ5494461.1"/>
    </source>
</evidence>
<dbReference type="AlphaFoldDB" id="A0A9W9XK36"/>
<comment type="caution">
    <text evidence="1">The sequence shown here is derived from an EMBL/GenBank/DDBJ whole genome shotgun (WGS) entry which is preliminary data.</text>
</comment>
<keyword evidence="2" id="KW-1185">Reference proteome</keyword>
<sequence length="73" mass="8268">MPTRGAKCKEYDNADLGSIRADHLRDEEEWILYALAPNVLHGLNLLETCTQPCAKTGHFAQKRRHFLDSQCLG</sequence>
<accession>A0A9W9XK36</accession>
<reference evidence="1" key="1">
    <citation type="submission" date="2022-12" db="EMBL/GenBank/DDBJ databases">
        <authorList>
            <person name="Petersen C."/>
        </authorList>
    </citation>
    <scope>NUCLEOTIDE SEQUENCE</scope>
    <source>
        <strain evidence="1">IBT 29495</strain>
    </source>
</reference>
<reference evidence="1" key="2">
    <citation type="journal article" date="2023" name="IMA Fungus">
        <title>Comparative genomic study of the Penicillium genus elucidates a diverse pangenome and 15 lateral gene transfer events.</title>
        <authorList>
            <person name="Petersen C."/>
            <person name="Sorensen T."/>
            <person name="Nielsen M.R."/>
            <person name="Sondergaard T.E."/>
            <person name="Sorensen J.L."/>
            <person name="Fitzpatrick D.A."/>
            <person name="Frisvad J.C."/>
            <person name="Nielsen K.L."/>
        </authorList>
    </citation>
    <scope>NUCLEOTIDE SEQUENCE</scope>
    <source>
        <strain evidence="1">IBT 29495</strain>
    </source>
</reference>
<dbReference type="EMBL" id="JAPWDS010000006">
    <property type="protein sequence ID" value="KAJ5494461.1"/>
    <property type="molecule type" value="Genomic_DNA"/>
</dbReference>
<organism evidence="1 2">
    <name type="scientific">Penicillium fimorum</name>
    <dbReference type="NCBI Taxonomy" id="1882269"/>
    <lineage>
        <taxon>Eukaryota</taxon>
        <taxon>Fungi</taxon>
        <taxon>Dikarya</taxon>
        <taxon>Ascomycota</taxon>
        <taxon>Pezizomycotina</taxon>
        <taxon>Eurotiomycetes</taxon>
        <taxon>Eurotiomycetidae</taxon>
        <taxon>Eurotiales</taxon>
        <taxon>Aspergillaceae</taxon>
        <taxon>Penicillium</taxon>
    </lineage>
</organism>
<dbReference type="Proteomes" id="UP001149954">
    <property type="component" value="Unassembled WGS sequence"/>
</dbReference>
<gene>
    <name evidence="1" type="ORF">N7463_010548</name>
</gene>
<name>A0A9W9XK36_9EURO</name>